<organism evidence="2 3">
    <name type="scientific">Ferranicluibacter rubi</name>
    <dbReference type="NCBI Taxonomy" id="2715133"/>
    <lineage>
        <taxon>Bacteria</taxon>
        <taxon>Pseudomonadati</taxon>
        <taxon>Pseudomonadota</taxon>
        <taxon>Alphaproteobacteria</taxon>
        <taxon>Hyphomicrobiales</taxon>
        <taxon>Rhizobiaceae</taxon>
        <taxon>Ferranicluibacter</taxon>
    </lineage>
</organism>
<gene>
    <name evidence="2" type="ORF">G8E10_15990</name>
</gene>
<feature type="transmembrane region" description="Helical" evidence="1">
    <location>
        <begin position="219"/>
        <end position="237"/>
    </location>
</feature>
<sequence length="407" mass="45638">MLSLSRQFWVLIHRWAGLTIALFLIVAGATGVLLPFEKDLRTMVERLMFDVQAPLPGARPLDAIVLADLVERQTGGKVLFLPLSVPADRIMSFSVGPVDTNHPLPFDMVWSDPYTGTVKLKFRSGVLADGPQNIVPFIYRLHYSLAAGDWGIAAFGVAALVWTVDCFVGFYLTLPMRKKTEPKRRAGKSWWARWKPAWKIRKGVRGHKLNFDLHRAGGLWLWPFLFVFAWTSVGFNLPSVHRPVMSVLGASDDMPPTGTREHLLEPPIGLPAAREMARSLMQTEAEKRHFTIEDEGYIFYDQDHGLYRYSAHTSLDPADDVAQTGLWLSAVDGKLSRFESPTDGTMADKTMNWMYMLHMAHVFGLPYKILVSLTGGMVTILSLTGVLIWMKKRSAKRQRGRGTASPA</sequence>
<dbReference type="AlphaFoldDB" id="A0AA43ZG26"/>
<reference evidence="2" key="1">
    <citation type="submission" date="2020-03" db="EMBL/GenBank/DDBJ databases">
        <title>Ferranicluibacter endophyticum gen. nov., sp. nov., a new genus isolated from Rubus ulmifolius Schott. stem.</title>
        <authorList>
            <person name="Roca-Couso R."/>
            <person name="Flores-Felix J.D."/>
            <person name="Igual J.M."/>
            <person name="Rivas R."/>
        </authorList>
    </citation>
    <scope>NUCLEOTIDE SEQUENCE</scope>
    <source>
        <strain evidence="2">CRRU44</strain>
    </source>
</reference>
<name>A0AA43ZG26_9HYPH</name>
<keyword evidence="3" id="KW-1185">Reference proteome</keyword>
<evidence type="ECO:0000256" key="1">
    <source>
        <dbReference type="SAM" id="Phobius"/>
    </source>
</evidence>
<dbReference type="Pfam" id="PF03929">
    <property type="entry name" value="PepSY_TM"/>
    <property type="match status" value="1"/>
</dbReference>
<keyword evidence="1" id="KW-1133">Transmembrane helix</keyword>
<proteinExistence type="predicted"/>
<accession>A0AA43ZG26</accession>
<dbReference type="PANTHER" id="PTHR34219:SF5">
    <property type="entry name" value="BLR4505 PROTEIN"/>
    <property type="match status" value="1"/>
</dbReference>
<feature type="transmembrane region" description="Helical" evidence="1">
    <location>
        <begin position="369"/>
        <end position="390"/>
    </location>
</feature>
<feature type="transmembrane region" description="Helical" evidence="1">
    <location>
        <begin position="150"/>
        <end position="174"/>
    </location>
</feature>
<evidence type="ECO:0000313" key="2">
    <source>
        <dbReference type="EMBL" id="NHT77214.1"/>
    </source>
</evidence>
<protein>
    <submittedName>
        <fullName evidence="2">PepSY domain-containing protein</fullName>
    </submittedName>
</protein>
<dbReference type="InterPro" id="IPR005625">
    <property type="entry name" value="PepSY-ass_TM"/>
</dbReference>
<comment type="caution">
    <text evidence="2">The sequence shown here is derived from an EMBL/GenBank/DDBJ whole genome shotgun (WGS) entry which is preliminary data.</text>
</comment>
<keyword evidence="1" id="KW-0812">Transmembrane</keyword>
<dbReference type="PANTHER" id="PTHR34219">
    <property type="entry name" value="IRON-REGULATED INNER MEMBRANE PROTEIN-RELATED"/>
    <property type="match status" value="1"/>
</dbReference>
<evidence type="ECO:0000313" key="3">
    <source>
        <dbReference type="Proteomes" id="UP001155840"/>
    </source>
</evidence>
<dbReference type="Proteomes" id="UP001155840">
    <property type="component" value="Unassembled WGS sequence"/>
</dbReference>
<feature type="transmembrane region" description="Helical" evidence="1">
    <location>
        <begin position="12"/>
        <end position="36"/>
    </location>
</feature>
<keyword evidence="1" id="KW-0472">Membrane</keyword>
<dbReference type="EMBL" id="JAANCM010000008">
    <property type="protein sequence ID" value="NHT77214.1"/>
    <property type="molecule type" value="Genomic_DNA"/>
</dbReference>
<dbReference type="RefSeq" id="WP_110801412.1">
    <property type="nucleotide sequence ID" value="NZ_JAANCM010000008.1"/>
</dbReference>